<dbReference type="InterPro" id="IPR013830">
    <property type="entry name" value="SGNH_hydro"/>
</dbReference>
<dbReference type="PANTHER" id="PTHR30383">
    <property type="entry name" value="THIOESTERASE 1/PROTEASE 1/LYSOPHOSPHOLIPASE L1"/>
    <property type="match status" value="1"/>
</dbReference>
<sequence>MKTSTKNHWLFIGSKILIAVLILSMIAGCQEKDAVTAEKRFIAPTSPEWLYANGQWKEVAKPDGDKAMQGWLDGKNGRHYGRRARIETNSSFATLKQRGIGGTVFIFVDGKQAVTQKLDVDGKPVEIPIYKNKKGWHQIEIGFSNLSEIDGLYISEGAKARKPEEKRKRLVVIGHSHADGTGTPNMGMESMASVIGDIMEVESINQGIGRTDIDISSPPGDNNSALGRAKEDVIDLKPDYVLSIYGFNSISTIYQGKITHEQYQEKYMEFIKAIHDALPDTKVFASAIMATPSYSDEELKPYNEDIKTACSKVPNCTYIDMTGKMNEGNFDTYMASDRLHPSTEGQRYLAEEYAKSISAAIGE</sequence>
<dbReference type="InterPro" id="IPR051532">
    <property type="entry name" value="Ester_Hydrolysis_Enzymes"/>
</dbReference>
<dbReference type="Gene3D" id="3.40.50.1110">
    <property type="entry name" value="SGNH hydrolase"/>
    <property type="match status" value="1"/>
</dbReference>
<dbReference type="InterPro" id="IPR036514">
    <property type="entry name" value="SGNH_hydro_sf"/>
</dbReference>
<keyword evidence="1" id="KW-0812">Transmembrane</keyword>
<dbReference type="OrthoDB" id="102473at2"/>
<proteinExistence type="predicted"/>
<evidence type="ECO:0000259" key="2">
    <source>
        <dbReference type="Pfam" id="PF13472"/>
    </source>
</evidence>
<dbReference type="CDD" id="cd00229">
    <property type="entry name" value="SGNH_hydrolase"/>
    <property type="match status" value="1"/>
</dbReference>
<keyword evidence="1" id="KW-1133">Transmembrane helix</keyword>
<gene>
    <name evidence="3" type="ORF">DRW41_07400</name>
</gene>
<dbReference type="RefSeq" id="WP_115451330.1">
    <property type="nucleotide sequence ID" value="NZ_QNQT01000002.1"/>
</dbReference>
<protein>
    <recommendedName>
        <fullName evidence="2">SGNH hydrolase-type esterase domain-containing protein</fullName>
    </recommendedName>
</protein>
<evidence type="ECO:0000313" key="3">
    <source>
        <dbReference type="EMBL" id="RDU37659.1"/>
    </source>
</evidence>
<evidence type="ECO:0000313" key="4">
    <source>
        <dbReference type="Proteomes" id="UP000257144"/>
    </source>
</evidence>
<keyword evidence="1" id="KW-0472">Membrane</keyword>
<reference evidence="3 4" key="1">
    <citation type="submission" date="2018-07" db="EMBL/GenBank/DDBJ databases">
        <title>Bacillus sp. YLB-04 draft genome sequence.</title>
        <authorList>
            <person name="Yu L."/>
            <person name="Tang X."/>
        </authorList>
    </citation>
    <scope>NUCLEOTIDE SEQUENCE [LARGE SCALE GENOMIC DNA]</scope>
    <source>
        <strain evidence="3 4">YLB-04</strain>
    </source>
</reference>
<comment type="caution">
    <text evidence="3">The sequence shown here is derived from an EMBL/GenBank/DDBJ whole genome shotgun (WGS) entry which is preliminary data.</text>
</comment>
<dbReference type="Pfam" id="PF13472">
    <property type="entry name" value="Lipase_GDSL_2"/>
    <property type="match status" value="1"/>
</dbReference>
<keyword evidence="4" id="KW-1185">Reference proteome</keyword>
<name>A0A3D8GTX8_9BACI</name>
<organism evidence="3 4">
    <name type="scientific">Neobacillus piezotolerans</name>
    <dbReference type="NCBI Taxonomy" id="2259171"/>
    <lineage>
        <taxon>Bacteria</taxon>
        <taxon>Bacillati</taxon>
        <taxon>Bacillota</taxon>
        <taxon>Bacilli</taxon>
        <taxon>Bacillales</taxon>
        <taxon>Bacillaceae</taxon>
        <taxon>Neobacillus</taxon>
    </lineage>
</organism>
<dbReference type="PANTHER" id="PTHR30383:SF5">
    <property type="entry name" value="SGNH HYDROLASE-TYPE ESTERASE DOMAIN-CONTAINING PROTEIN"/>
    <property type="match status" value="1"/>
</dbReference>
<dbReference type="GO" id="GO:0004622">
    <property type="term" value="F:phosphatidylcholine lysophospholipase activity"/>
    <property type="evidence" value="ECO:0007669"/>
    <property type="project" value="TreeGrafter"/>
</dbReference>
<dbReference type="SUPFAM" id="SSF52266">
    <property type="entry name" value="SGNH hydrolase"/>
    <property type="match status" value="1"/>
</dbReference>
<feature type="domain" description="SGNH hydrolase-type esterase" evidence="2">
    <location>
        <begin position="172"/>
        <end position="347"/>
    </location>
</feature>
<dbReference type="AlphaFoldDB" id="A0A3D8GTX8"/>
<dbReference type="Proteomes" id="UP000257144">
    <property type="component" value="Unassembled WGS sequence"/>
</dbReference>
<feature type="transmembrane region" description="Helical" evidence="1">
    <location>
        <begin position="9"/>
        <end position="28"/>
    </location>
</feature>
<dbReference type="PROSITE" id="PS51257">
    <property type="entry name" value="PROKAR_LIPOPROTEIN"/>
    <property type="match status" value="1"/>
</dbReference>
<accession>A0A3D8GTX8</accession>
<evidence type="ECO:0000256" key="1">
    <source>
        <dbReference type="SAM" id="Phobius"/>
    </source>
</evidence>
<dbReference type="EMBL" id="QNQT01000002">
    <property type="protein sequence ID" value="RDU37659.1"/>
    <property type="molecule type" value="Genomic_DNA"/>
</dbReference>